<feature type="transmembrane region" description="Helical" evidence="2">
    <location>
        <begin position="58"/>
        <end position="78"/>
    </location>
</feature>
<dbReference type="SUPFAM" id="SSF53474">
    <property type="entry name" value="alpha/beta-Hydrolases"/>
    <property type="match status" value="1"/>
</dbReference>
<name>A0A1C4WVL6_MICVI</name>
<dbReference type="RefSeq" id="WP_089006637.1">
    <property type="nucleotide sequence ID" value="NZ_LT607411.1"/>
</dbReference>
<dbReference type="InterPro" id="IPR029058">
    <property type="entry name" value="AB_hydrolase_fold"/>
</dbReference>
<dbReference type="PANTHER" id="PTHR48081:SF13">
    <property type="entry name" value="ALPHA_BETA HYDROLASE"/>
    <property type="match status" value="1"/>
</dbReference>
<feature type="transmembrane region" description="Helical" evidence="2">
    <location>
        <begin position="121"/>
        <end position="145"/>
    </location>
</feature>
<accession>A0A1C4WVL6</accession>
<dbReference type="InterPro" id="IPR050300">
    <property type="entry name" value="GDXG_lipolytic_enzyme"/>
</dbReference>
<feature type="transmembrane region" description="Helical" evidence="2">
    <location>
        <begin position="85"/>
        <end position="101"/>
    </location>
</feature>
<evidence type="ECO:0000259" key="3">
    <source>
        <dbReference type="Pfam" id="PF20434"/>
    </source>
</evidence>
<keyword evidence="5" id="KW-1185">Reference proteome</keyword>
<keyword evidence="2" id="KW-0812">Transmembrane</keyword>
<evidence type="ECO:0000256" key="2">
    <source>
        <dbReference type="SAM" id="Phobius"/>
    </source>
</evidence>
<dbReference type="EMBL" id="LT607411">
    <property type="protein sequence ID" value="SCF00262.1"/>
    <property type="molecule type" value="Genomic_DNA"/>
</dbReference>
<dbReference type="AlphaFoldDB" id="A0A1C4WVL6"/>
<feature type="transmembrane region" description="Helical" evidence="2">
    <location>
        <begin position="166"/>
        <end position="188"/>
    </location>
</feature>
<keyword evidence="2" id="KW-1133">Transmembrane helix</keyword>
<dbReference type="Gene3D" id="3.40.50.1820">
    <property type="entry name" value="alpha/beta hydrolase"/>
    <property type="match status" value="1"/>
</dbReference>
<evidence type="ECO:0000256" key="1">
    <source>
        <dbReference type="ARBA" id="ARBA00022801"/>
    </source>
</evidence>
<organism evidence="4 5">
    <name type="scientific">Micromonospora viridifaciens</name>
    <dbReference type="NCBI Taxonomy" id="1881"/>
    <lineage>
        <taxon>Bacteria</taxon>
        <taxon>Bacillati</taxon>
        <taxon>Actinomycetota</taxon>
        <taxon>Actinomycetes</taxon>
        <taxon>Micromonosporales</taxon>
        <taxon>Micromonosporaceae</taxon>
        <taxon>Micromonospora</taxon>
    </lineage>
</organism>
<keyword evidence="2" id="KW-0472">Membrane</keyword>
<dbReference type="PANTHER" id="PTHR48081">
    <property type="entry name" value="AB HYDROLASE SUPERFAMILY PROTEIN C4A8.06C"/>
    <property type="match status" value="1"/>
</dbReference>
<dbReference type="GO" id="GO:0016787">
    <property type="term" value="F:hydrolase activity"/>
    <property type="evidence" value="ECO:0007669"/>
    <property type="project" value="UniProtKB-KW"/>
</dbReference>
<evidence type="ECO:0000313" key="4">
    <source>
        <dbReference type="EMBL" id="SCF00262.1"/>
    </source>
</evidence>
<feature type="domain" description="BD-FAE-like" evidence="3">
    <location>
        <begin position="230"/>
        <end position="444"/>
    </location>
</feature>
<feature type="transmembrane region" description="Helical" evidence="2">
    <location>
        <begin position="29"/>
        <end position="52"/>
    </location>
</feature>
<keyword evidence="1" id="KW-0378">Hydrolase</keyword>
<gene>
    <name evidence="4" type="ORF">GA0074695_2796</name>
</gene>
<protein>
    <submittedName>
        <fullName evidence="4">Acetyl esterase/lipase</fullName>
    </submittedName>
</protein>
<dbReference type="Proteomes" id="UP000198242">
    <property type="component" value="Chromosome I"/>
</dbReference>
<sequence length="488" mass="50345">MSETSPSPPAVAAVLAPAAEHRPLRRGPLLITSLLAVTAGALIYLAPLAAVWRTAWPYALLFAALGAAQLGTVARVLARPASRRVVVAAAAALAVLVVWFLTRGTPVLPGPSPWIPADSVIGFVDYICAGLQVIGVVGFGIVWVLRTVAAARGPEAQAPRRPRLRRAAGAAAVAPVTLVVLLAAFVGFGGASDGFAGAGFPGDTVAPRHLPAGKRSTVEYCRVDGVPLAMDVYAPPGGAATPGRGAPAAMYIHGGGLVLGDRKLSGLGASLSNHEAALFPPLRERLNANGYLVASIDYRLTPAAPWPAPLVDASCAVRFLRAHAADLGIDPSRIGVWGASGGGWLSSMLGLTGRQGGSGPYAEQSSAVQAVVDMFGPTDLNDFTDAPPFIRFLLWAGIGTSTATRHSASPINCVTSEAPPFLIVHGAQDEDVAPRQSVRFAERLRTAGVSAEFVEVAGTGHTLATPGQHPSTQEVTDMVVDFFMATLR</sequence>
<dbReference type="InterPro" id="IPR049492">
    <property type="entry name" value="BD-FAE-like_dom"/>
</dbReference>
<proteinExistence type="predicted"/>
<reference evidence="5" key="1">
    <citation type="submission" date="2016-06" db="EMBL/GenBank/DDBJ databases">
        <authorList>
            <person name="Varghese N."/>
            <person name="Submissions Spin"/>
        </authorList>
    </citation>
    <scope>NUCLEOTIDE SEQUENCE [LARGE SCALE GENOMIC DNA]</scope>
    <source>
        <strain evidence="5">DSM 43909</strain>
    </source>
</reference>
<evidence type="ECO:0000313" key="5">
    <source>
        <dbReference type="Proteomes" id="UP000198242"/>
    </source>
</evidence>
<dbReference type="OrthoDB" id="9803828at2"/>
<dbReference type="Pfam" id="PF20434">
    <property type="entry name" value="BD-FAE"/>
    <property type="match status" value="1"/>
</dbReference>